<evidence type="ECO:0000313" key="3">
    <source>
        <dbReference type="Proteomes" id="UP000010809"/>
    </source>
</evidence>
<keyword evidence="1" id="KW-0472">Membrane</keyword>
<proteinExistence type="predicted"/>
<evidence type="ECO:0000313" key="2">
    <source>
        <dbReference type="EMBL" id="AGA32304.1"/>
    </source>
</evidence>
<dbReference type="AlphaFoldDB" id="L0DRT7"/>
<gene>
    <name evidence="2" type="ordered locus">TVNIR_0603</name>
</gene>
<name>L0DRT7_THIND</name>
<protein>
    <submittedName>
        <fullName evidence="2">Uncharacterized protein</fullName>
    </submittedName>
</protein>
<feature type="transmembrane region" description="Helical" evidence="1">
    <location>
        <begin position="6"/>
        <end position="27"/>
    </location>
</feature>
<keyword evidence="1" id="KW-1133">Transmembrane helix</keyword>
<keyword evidence="1" id="KW-0812">Transmembrane</keyword>
<organism evidence="2 3">
    <name type="scientific">Thioalkalivibrio nitratireducens (strain DSM 14787 / UNIQEM 213 / ALEN2)</name>
    <dbReference type="NCBI Taxonomy" id="1255043"/>
    <lineage>
        <taxon>Bacteria</taxon>
        <taxon>Pseudomonadati</taxon>
        <taxon>Pseudomonadota</taxon>
        <taxon>Gammaproteobacteria</taxon>
        <taxon>Chromatiales</taxon>
        <taxon>Ectothiorhodospiraceae</taxon>
        <taxon>Thioalkalivibrio</taxon>
    </lineage>
</organism>
<dbReference type="Proteomes" id="UP000010809">
    <property type="component" value="Chromosome"/>
</dbReference>
<evidence type="ECO:0000256" key="1">
    <source>
        <dbReference type="SAM" id="Phobius"/>
    </source>
</evidence>
<dbReference type="EMBL" id="CP003989">
    <property type="protein sequence ID" value="AGA32304.1"/>
    <property type="molecule type" value="Genomic_DNA"/>
</dbReference>
<sequence>MSGFEWVALVLVSTVLVALALLTALWFETQRLEDAWALSRLGEPLGLRYRVLGRDYLAHPEPFVVHEKPGAAAENSVIERSLVSTRAQGLPAVFEYVTYRDPMRLRRFGPPFLVLAVRVPAGIPSFRLRPKGLFEAFLNIAHRDVPQRYRVPPGWVMHIDGPEDAGSEQPLPDLRRLAKSGLWIQVSGNALFAARPLKPWQVSCFTQEGIHALIRQGLPVLQALDSPDAPQLETLVPPRTLHAQATGG</sequence>
<keyword evidence="3" id="KW-1185">Reference proteome</keyword>
<dbReference type="KEGG" id="tni:TVNIR_0603"/>
<dbReference type="PATRIC" id="fig|1255043.3.peg.609"/>
<accession>L0DRT7</accession>
<reference evidence="2" key="1">
    <citation type="submission" date="2015-12" db="EMBL/GenBank/DDBJ databases">
        <authorList>
            <person name="Tikhonova T.V."/>
            <person name="Pavlov A.R."/>
            <person name="Beletsky A.V."/>
            <person name="Mardanov A.V."/>
            <person name="Sorokin D.Y."/>
            <person name="Ravin N.V."/>
            <person name="Popov V.O."/>
        </authorList>
    </citation>
    <scope>NUCLEOTIDE SEQUENCE</scope>
    <source>
        <strain evidence="2">DSM 14787</strain>
    </source>
</reference>
<dbReference type="HOGENOM" id="CLU_1119751_0_0_6"/>